<dbReference type="InterPro" id="IPR058245">
    <property type="entry name" value="NreC/VraR/RcsB-like_REC"/>
</dbReference>
<name>A0A2P8CAW1_9ACTN</name>
<dbReference type="Gene3D" id="3.40.50.2300">
    <property type="match status" value="1"/>
</dbReference>
<dbReference type="PANTHER" id="PTHR43214:SF24">
    <property type="entry name" value="TRANSCRIPTIONAL REGULATORY PROTEIN NARL-RELATED"/>
    <property type="match status" value="1"/>
</dbReference>
<evidence type="ECO:0000256" key="2">
    <source>
        <dbReference type="ARBA" id="ARBA00023015"/>
    </source>
</evidence>
<dbReference type="GO" id="GO:0003677">
    <property type="term" value="F:DNA binding"/>
    <property type="evidence" value="ECO:0007669"/>
    <property type="project" value="UniProtKB-KW"/>
</dbReference>
<keyword evidence="3" id="KW-0238">DNA-binding</keyword>
<evidence type="ECO:0000256" key="3">
    <source>
        <dbReference type="ARBA" id="ARBA00023125"/>
    </source>
</evidence>
<dbReference type="PROSITE" id="PS50043">
    <property type="entry name" value="HTH_LUXR_2"/>
    <property type="match status" value="1"/>
</dbReference>
<evidence type="ECO:0000259" key="6">
    <source>
        <dbReference type="PROSITE" id="PS50043"/>
    </source>
</evidence>
<dbReference type="AlphaFoldDB" id="A0A2P8CAW1"/>
<dbReference type="InterPro" id="IPR039420">
    <property type="entry name" value="WalR-like"/>
</dbReference>
<dbReference type="SMART" id="SM00421">
    <property type="entry name" value="HTH_LUXR"/>
    <property type="match status" value="1"/>
</dbReference>
<feature type="modified residue" description="4-aspartylphosphate" evidence="5">
    <location>
        <position position="56"/>
    </location>
</feature>
<dbReference type="PROSITE" id="PS50110">
    <property type="entry name" value="RESPONSE_REGULATORY"/>
    <property type="match status" value="1"/>
</dbReference>
<dbReference type="Pfam" id="PF00072">
    <property type="entry name" value="Response_reg"/>
    <property type="match status" value="1"/>
</dbReference>
<dbReference type="PANTHER" id="PTHR43214">
    <property type="entry name" value="TWO-COMPONENT RESPONSE REGULATOR"/>
    <property type="match status" value="1"/>
</dbReference>
<keyword evidence="4" id="KW-0804">Transcription</keyword>
<protein>
    <submittedName>
        <fullName evidence="8">LuxR family two component transcriptional regulator</fullName>
    </submittedName>
</protein>
<dbReference type="OrthoDB" id="9808843at2"/>
<feature type="domain" description="HTH luxR-type" evidence="6">
    <location>
        <begin position="137"/>
        <end position="202"/>
    </location>
</feature>
<dbReference type="Pfam" id="PF00196">
    <property type="entry name" value="GerE"/>
    <property type="match status" value="1"/>
</dbReference>
<evidence type="ECO:0000313" key="8">
    <source>
        <dbReference type="EMBL" id="PSK82113.1"/>
    </source>
</evidence>
<dbReference type="InterPro" id="IPR011006">
    <property type="entry name" value="CheY-like_superfamily"/>
</dbReference>
<dbReference type="GO" id="GO:0006355">
    <property type="term" value="P:regulation of DNA-templated transcription"/>
    <property type="evidence" value="ECO:0007669"/>
    <property type="project" value="InterPro"/>
</dbReference>
<keyword evidence="9" id="KW-1185">Reference proteome</keyword>
<dbReference type="RefSeq" id="WP_106587055.1">
    <property type="nucleotide sequence ID" value="NZ_PYGA01000044.1"/>
</dbReference>
<dbReference type="SUPFAM" id="SSF52172">
    <property type="entry name" value="CheY-like"/>
    <property type="match status" value="1"/>
</dbReference>
<gene>
    <name evidence="8" type="ORF">CLV63_1447</name>
</gene>
<accession>A0A2P8CAW1</accession>
<dbReference type="InterPro" id="IPR000792">
    <property type="entry name" value="Tscrpt_reg_LuxR_C"/>
</dbReference>
<dbReference type="SMART" id="SM00448">
    <property type="entry name" value="REC"/>
    <property type="match status" value="1"/>
</dbReference>
<proteinExistence type="predicted"/>
<evidence type="ECO:0000256" key="1">
    <source>
        <dbReference type="ARBA" id="ARBA00022553"/>
    </source>
</evidence>
<dbReference type="PROSITE" id="PS00622">
    <property type="entry name" value="HTH_LUXR_1"/>
    <property type="match status" value="1"/>
</dbReference>
<dbReference type="InterPro" id="IPR016032">
    <property type="entry name" value="Sig_transdc_resp-reg_C-effctor"/>
</dbReference>
<evidence type="ECO:0000256" key="5">
    <source>
        <dbReference type="PROSITE-ProRule" id="PRU00169"/>
    </source>
</evidence>
<dbReference type="PRINTS" id="PR00038">
    <property type="entry name" value="HTHLUXR"/>
</dbReference>
<feature type="domain" description="Response regulatory" evidence="7">
    <location>
        <begin position="5"/>
        <end position="121"/>
    </location>
</feature>
<keyword evidence="1 5" id="KW-0597">Phosphoprotein</keyword>
<organism evidence="8 9">
    <name type="scientific">Murinocardiopsis flavida</name>
    <dbReference type="NCBI Taxonomy" id="645275"/>
    <lineage>
        <taxon>Bacteria</taxon>
        <taxon>Bacillati</taxon>
        <taxon>Actinomycetota</taxon>
        <taxon>Actinomycetes</taxon>
        <taxon>Streptosporangiales</taxon>
        <taxon>Nocardiopsidaceae</taxon>
        <taxon>Murinocardiopsis</taxon>
    </lineage>
</organism>
<dbReference type="SUPFAM" id="SSF46894">
    <property type="entry name" value="C-terminal effector domain of the bipartite response regulators"/>
    <property type="match status" value="1"/>
</dbReference>
<comment type="caution">
    <text evidence="8">The sequence shown here is derived from an EMBL/GenBank/DDBJ whole genome shotgun (WGS) entry which is preliminary data.</text>
</comment>
<keyword evidence="2" id="KW-0805">Transcription regulation</keyword>
<evidence type="ECO:0000313" key="9">
    <source>
        <dbReference type="Proteomes" id="UP000240542"/>
    </source>
</evidence>
<dbReference type="CDD" id="cd17535">
    <property type="entry name" value="REC_NarL-like"/>
    <property type="match status" value="1"/>
</dbReference>
<dbReference type="GO" id="GO:0000160">
    <property type="term" value="P:phosphorelay signal transduction system"/>
    <property type="evidence" value="ECO:0007669"/>
    <property type="project" value="InterPro"/>
</dbReference>
<evidence type="ECO:0000259" key="7">
    <source>
        <dbReference type="PROSITE" id="PS50110"/>
    </source>
</evidence>
<sequence length="204" mass="21666">MSAIRVVVADDHPVVRDGLTGVFRAEDGIEVVGEAAGGHETAAVVARIDPDVIVLDLRMPGGGVEAIRTLRALDPARPRILVFTTYDTDRDIRGAMEAGADGYLLKDVRSADLVRAVHDVVGGRLVLVPAARAALTGRAAENSLTAREVGVLRLVADGRTNRAIAARLGIGEATVKTHRLHVYEKLAVTDRASAVRTAWERGLV</sequence>
<dbReference type="EMBL" id="PYGA01000044">
    <property type="protein sequence ID" value="PSK82113.1"/>
    <property type="molecule type" value="Genomic_DNA"/>
</dbReference>
<dbReference type="CDD" id="cd06170">
    <property type="entry name" value="LuxR_C_like"/>
    <property type="match status" value="1"/>
</dbReference>
<evidence type="ECO:0000256" key="4">
    <source>
        <dbReference type="ARBA" id="ARBA00023163"/>
    </source>
</evidence>
<reference evidence="8 9" key="1">
    <citation type="submission" date="2018-03" db="EMBL/GenBank/DDBJ databases">
        <title>Genomic Encyclopedia of Archaeal and Bacterial Type Strains, Phase II (KMG-II): from individual species to whole genera.</title>
        <authorList>
            <person name="Goeker M."/>
        </authorList>
    </citation>
    <scope>NUCLEOTIDE SEQUENCE [LARGE SCALE GENOMIC DNA]</scope>
    <source>
        <strain evidence="8 9">DSM 45312</strain>
    </source>
</reference>
<dbReference type="InterPro" id="IPR001789">
    <property type="entry name" value="Sig_transdc_resp-reg_receiver"/>
</dbReference>
<dbReference type="Proteomes" id="UP000240542">
    <property type="component" value="Unassembled WGS sequence"/>
</dbReference>